<dbReference type="KEGG" id="halh:HTSR_1355"/>
<accession>A0A1D8S5A0</accession>
<dbReference type="AlphaFoldDB" id="A0A1D8S5A0"/>
<keyword evidence="1" id="KW-0966">Cell projection</keyword>
<dbReference type="GeneID" id="29829348"/>
<evidence type="ECO:0000313" key="2">
    <source>
        <dbReference type="Proteomes" id="UP000185608"/>
    </source>
</evidence>
<dbReference type="GO" id="GO:0005198">
    <property type="term" value="F:structural molecule activity"/>
    <property type="evidence" value="ECO:0007669"/>
    <property type="project" value="InterPro"/>
</dbReference>
<dbReference type="GO" id="GO:0097588">
    <property type="term" value="P:archaeal or bacterial-type flagellum-dependent cell motility"/>
    <property type="evidence" value="ECO:0007669"/>
    <property type="project" value="InterPro"/>
</dbReference>
<keyword evidence="1" id="KW-0282">Flagellum</keyword>
<evidence type="ECO:0000313" key="1">
    <source>
        <dbReference type="EMBL" id="AOW80531.1"/>
    </source>
</evidence>
<dbReference type="EMBL" id="CP016070">
    <property type="protein sequence ID" value="AOW80531.1"/>
    <property type="molecule type" value="Genomic_DNA"/>
</dbReference>
<organism evidence="1 2">
    <name type="scientific">Halodesulfurarchaeum formicicum</name>
    <dbReference type="NCBI Taxonomy" id="1873524"/>
    <lineage>
        <taxon>Archaea</taxon>
        <taxon>Methanobacteriati</taxon>
        <taxon>Methanobacteriota</taxon>
        <taxon>Stenosarchaea group</taxon>
        <taxon>Halobacteria</taxon>
        <taxon>Halobacteriales</taxon>
        <taxon>Halobacteriaceae</taxon>
        <taxon>Halodesulfurarchaeum</taxon>
    </lineage>
</organism>
<gene>
    <name evidence="1" type="primary">flaG</name>
    <name evidence="1" type="ORF">HTSR_1355</name>
</gene>
<protein>
    <submittedName>
        <fullName evidence="1">Flagella-related protein G</fullName>
    </submittedName>
</protein>
<keyword evidence="1" id="KW-0969">Cilium</keyword>
<dbReference type="Proteomes" id="UP000185608">
    <property type="component" value="Chromosome"/>
</dbReference>
<reference evidence="1 2" key="1">
    <citation type="submission" date="2016-06" db="EMBL/GenBank/DDBJ databases">
        <title>Discovery of anaerobic lithoheterotrophic haloarchaeon capable of sulfur respiration by hydrogen and formate.</title>
        <authorList>
            <person name="Sorokin D.Y."/>
            <person name="Kublanov I.V."/>
            <person name="Roman P."/>
            <person name="Sinninghe Damste J.S."/>
            <person name="Golyshin P.N."/>
            <person name="Rojo D."/>
            <person name="Ciordia S."/>
            <person name="Mena Md.C."/>
            <person name="Ferrer M."/>
            <person name="Smedile F."/>
            <person name="Messina E."/>
            <person name="La Cono V."/>
            <person name="Yakimov M.M."/>
        </authorList>
    </citation>
    <scope>NUCLEOTIDE SEQUENCE [LARGE SCALE GENOMIC DNA]</scope>
    <source>
        <strain evidence="1 2">HTSR1</strain>
    </source>
</reference>
<dbReference type="Pfam" id="PF01917">
    <property type="entry name" value="Flagellin_arch-type"/>
    <property type="match status" value="1"/>
</dbReference>
<dbReference type="STRING" id="1873524.HSR6_1427"/>
<dbReference type="PANTHER" id="PTHR42200">
    <property type="entry name" value="ARCHAEAL FLAGELLA-RELATED PROTEIN F-RELATED"/>
    <property type="match status" value="1"/>
</dbReference>
<dbReference type="InterPro" id="IPR002774">
    <property type="entry name" value="Flagellin_arc-type"/>
</dbReference>
<proteinExistence type="predicted"/>
<dbReference type="PANTHER" id="PTHR42200:SF2">
    <property type="entry name" value="ARCHAEAL FLAGELLA-RELATED PROTEIN F"/>
    <property type="match status" value="1"/>
</dbReference>
<name>A0A1D8S5A0_9EURY</name>
<dbReference type="RefSeq" id="WP_070365217.1">
    <property type="nucleotide sequence ID" value="NZ_CP016070.1"/>
</dbReference>
<sequence length="150" mass="16019">MAIVSSETLILFIAAVLVAGSVAGAMTGGVSQLSEALEDRSLDVSQEIRTDIEVISDPGSGQIYDDGTNTVTLLLKNTGSNTLSTDPTTVDTVIDGQYRTDQSIEILDATQWEPGSVARLTVSNVTLGTDTDHRVVLNVNGNRERFDFRT</sequence>